<dbReference type="RefSeq" id="WP_179900310.1">
    <property type="nucleotide sequence ID" value="NZ_JACBXV010000056.1"/>
</dbReference>
<dbReference type="Gene3D" id="3.40.960.10">
    <property type="entry name" value="VSR Endonuclease"/>
    <property type="match status" value="1"/>
</dbReference>
<keyword evidence="3" id="KW-0378">Hydrolase</keyword>
<keyword evidence="4" id="KW-0347">Helicase</keyword>
<evidence type="ECO:0000259" key="9">
    <source>
        <dbReference type="Pfam" id="PF13087"/>
    </source>
</evidence>
<comment type="similarity">
    <text evidence="1">Belongs to the DNA2/NAM7 helicase family.</text>
</comment>
<evidence type="ECO:0000313" key="11">
    <source>
        <dbReference type="Proteomes" id="UP000572528"/>
    </source>
</evidence>
<feature type="coiled-coil region" evidence="6">
    <location>
        <begin position="452"/>
        <end position="486"/>
    </location>
</feature>
<dbReference type="InterPro" id="IPR041677">
    <property type="entry name" value="DNA2/NAM7_AAA_11"/>
</dbReference>
<dbReference type="Gene3D" id="3.40.50.300">
    <property type="entry name" value="P-loop containing nucleotide triphosphate hydrolases"/>
    <property type="match status" value="3"/>
</dbReference>
<protein>
    <submittedName>
        <fullName evidence="10">AAA family ATPase</fullName>
    </submittedName>
</protein>
<dbReference type="InterPro" id="IPR041679">
    <property type="entry name" value="DNA2/NAM7-like_C"/>
</dbReference>
<dbReference type="Pfam" id="PF13087">
    <property type="entry name" value="AAA_12"/>
    <property type="match status" value="1"/>
</dbReference>
<dbReference type="GO" id="GO:0016787">
    <property type="term" value="F:hydrolase activity"/>
    <property type="evidence" value="ECO:0007669"/>
    <property type="project" value="UniProtKB-KW"/>
</dbReference>
<name>A0A853EKF6_9ACTO</name>
<gene>
    <name evidence="10" type="ORF">HZZ05_05625</name>
</gene>
<dbReference type="InterPro" id="IPR027417">
    <property type="entry name" value="P-loop_NTPase"/>
</dbReference>
<feature type="domain" description="DUF2726" evidence="7">
    <location>
        <begin position="882"/>
        <end position="998"/>
    </location>
</feature>
<dbReference type="PANTHER" id="PTHR43788:SF8">
    <property type="entry name" value="DNA-BINDING PROTEIN SMUBP-2"/>
    <property type="match status" value="1"/>
</dbReference>
<organism evidence="10 11">
    <name type="scientific">Actinomyces bowdenii</name>
    <dbReference type="NCBI Taxonomy" id="131109"/>
    <lineage>
        <taxon>Bacteria</taxon>
        <taxon>Bacillati</taxon>
        <taxon>Actinomycetota</taxon>
        <taxon>Actinomycetes</taxon>
        <taxon>Actinomycetales</taxon>
        <taxon>Actinomycetaceae</taxon>
        <taxon>Actinomyces</taxon>
    </lineage>
</organism>
<dbReference type="SUPFAM" id="SSF52540">
    <property type="entry name" value="P-loop containing nucleoside triphosphate hydrolases"/>
    <property type="match status" value="1"/>
</dbReference>
<evidence type="ECO:0000256" key="5">
    <source>
        <dbReference type="ARBA" id="ARBA00022840"/>
    </source>
</evidence>
<feature type="domain" description="DNA2/NAM7 helicase-like C-terminal" evidence="9">
    <location>
        <begin position="632"/>
        <end position="820"/>
    </location>
</feature>
<evidence type="ECO:0000259" key="8">
    <source>
        <dbReference type="Pfam" id="PF13086"/>
    </source>
</evidence>
<evidence type="ECO:0000256" key="6">
    <source>
        <dbReference type="SAM" id="Coils"/>
    </source>
</evidence>
<dbReference type="EMBL" id="JACBXV010000056">
    <property type="protein sequence ID" value="NYS69000.1"/>
    <property type="molecule type" value="Genomic_DNA"/>
</dbReference>
<dbReference type="InterPro" id="IPR047187">
    <property type="entry name" value="SF1_C_Upf1"/>
</dbReference>
<dbReference type="AlphaFoldDB" id="A0A853EKF6"/>
<accession>A0A853EKF6</accession>
<evidence type="ECO:0000256" key="1">
    <source>
        <dbReference type="ARBA" id="ARBA00007913"/>
    </source>
</evidence>
<evidence type="ECO:0000313" key="10">
    <source>
        <dbReference type="EMBL" id="NYS69000.1"/>
    </source>
</evidence>
<dbReference type="InterPro" id="IPR050534">
    <property type="entry name" value="Coronavir_polyprotein_1ab"/>
</dbReference>
<dbReference type="Pfam" id="PF10881">
    <property type="entry name" value="DUF2726"/>
    <property type="match status" value="1"/>
</dbReference>
<sequence>MINPNEMLVMAPQSGGGPLRDCTRRVYGISAHVDRKQLKVTYARKDGSEGGSCSYRHPAARLLRPHTSFELPPEEVAVLSGEYWTPPLTVTVFVDQWDDRFSMVRVSRHRKGRAPASRTCPIEEFSRVRSSAHAGGPAHVLDYLRRAVEVLEPRGSANAGRSGCDDRCTGLLRGSYERMRFVHPESALAAYLEGRNSTTSFPGGPVILPFRSNEDQRHAVVKALSHQVSVIDGPPGTGKTETILNLIANILLDPGKSVGVVSFGNAAVDNVRDKLEDLGIDFVAARVGSSKRVKKFLHDQDDRDPETGREARNVRLERWLEQPLQPLPVPTAGVGPGGEEVDPAESLVDQVLTSERQLLTVWRATRELAVLRNLIDAYALEAAHLGRRAASDELPDLTSLPLLRKDSERILDYLAETHLLPDLPHGIAGLIPRVRRYFRYGRLKDLDPTDAATVLRLEKAFYTNRIEELKEEELLLQGELENLDADAIRANHEELSFGLLGRELRRRYSGRARACFDEREGAIFKRTPEFIAEYPVVLTTCHSIRWNLSEGTLLDWVVIDEASQTNPLAAALAMSRARNVVIVGDLKQLGPILDKKSMRPGERLPVPPAPGYDVDAHSILSSVADIYGPALPRTMLKEHFRCVPAIAEFCNQMYYEGALIPCRPAGDVKSDAPLAVIRTAPGNHMRSSNKGAEKGTDNRREVSEIEEYLDGILEDLSIDPSRQDKVMGGDYDLGVCTPYRLQAKRIDEALGERFEDVGERYWSVQTVHKFQGRGVREMVFSTVVDETRLGHIKLRFVDDPRLLNVAVSRAKDRFVLVTNRDGVPRSTHIKALIDYIRFQDPDQIVDGQVLSVFDLLYREYSQRLAHFAARVDGGSRFLSENIMWTLLGDILTDPAYEHLAALPQVRLRDLLPDTSLLNDRQRKFVRSVSAVDFAVYHRVTRRLLLAIEVNGTAFHENNPVQQERDETKRSILAAYGVDVLALPTNGSGEEAKIREALDRALHEGPGGAIMVDEAIEGS</sequence>
<comment type="caution">
    <text evidence="10">The sequence shown here is derived from an EMBL/GenBank/DDBJ whole genome shotgun (WGS) entry which is preliminary data.</text>
</comment>
<keyword evidence="2" id="KW-0547">Nucleotide-binding</keyword>
<dbReference type="CDD" id="cd18808">
    <property type="entry name" value="SF1_C_Upf1"/>
    <property type="match status" value="1"/>
</dbReference>
<proteinExistence type="inferred from homology"/>
<evidence type="ECO:0000256" key="3">
    <source>
        <dbReference type="ARBA" id="ARBA00022801"/>
    </source>
</evidence>
<dbReference type="Pfam" id="PF13086">
    <property type="entry name" value="AAA_11"/>
    <property type="match status" value="1"/>
</dbReference>
<dbReference type="InterPro" id="IPR024402">
    <property type="entry name" value="DUF2726"/>
</dbReference>
<feature type="domain" description="DNA2/NAM7 helicase helicase" evidence="8">
    <location>
        <begin position="212"/>
        <end position="593"/>
    </location>
</feature>
<reference evidence="10 11" key="1">
    <citation type="submission" date="2020-07" db="EMBL/GenBank/DDBJ databases">
        <title>MOT database genomes.</title>
        <authorList>
            <person name="Joseph S."/>
            <person name="Aduse-Opoku J."/>
            <person name="Hashim A."/>
            <person name="Wade W."/>
            <person name="Curtis M."/>
        </authorList>
    </citation>
    <scope>NUCLEOTIDE SEQUENCE [LARGE SCALE GENOMIC DNA]</scope>
    <source>
        <strain evidence="10 11">WMus004</strain>
    </source>
</reference>
<evidence type="ECO:0000256" key="2">
    <source>
        <dbReference type="ARBA" id="ARBA00022741"/>
    </source>
</evidence>
<dbReference type="GO" id="GO:0005524">
    <property type="term" value="F:ATP binding"/>
    <property type="evidence" value="ECO:0007669"/>
    <property type="project" value="UniProtKB-KW"/>
</dbReference>
<dbReference type="CDD" id="cd17934">
    <property type="entry name" value="DEXXQc_Upf1-like"/>
    <property type="match status" value="1"/>
</dbReference>
<dbReference type="Proteomes" id="UP000572528">
    <property type="component" value="Unassembled WGS sequence"/>
</dbReference>
<evidence type="ECO:0000256" key="4">
    <source>
        <dbReference type="ARBA" id="ARBA00022806"/>
    </source>
</evidence>
<dbReference type="PANTHER" id="PTHR43788">
    <property type="entry name" value="DNA2/NAM7 HELICASE FAMILY MEMBER"/>
    <property type="match status" value="1"/>
</dbReference>
<dbReference type="GO" id="GO:0043139">
    <property type="term" value="F:5'-3' DNA helicase activity"/>
    <property type="evidence" value="ECO:0007669"/>
    <property type="project" value="TreeGrafter"/>
</dbReference>
<evidence type="ECO:0000259" key="7">
    <source>
        <dbReference type="Pfam" id="PF10881"/>
    </source>
</evidence>
<keyword evidence="5" id="KW-0067">ATP-binding</keyword>
<keyword evidence="6" id="KW-0175">Coiled coil</keyword>